<dbReference type="AlphaFoldDB" id="A0A4Y3NJH8"/>
<evidence type="ECO:0000256" key="3">
    <source>
        <dbReference type="PIRSR" id="PIRSR620019-1"/>
    </source>
</evidence>
<dbReference type="InterPro" id="IPR018357">
    <property type="entry name" value="Hexapep_transf_CS"/>
</dbReference>
<dbReference type="InterPro" id="IPR041561">
    <property type="entry name" value="PglD_N"/>
</dbReference>
<comment type="caution">
    <text evidence="6">The sequence shown here is derived from an EMBL/GenBank/DDBJ whole genome shotgun (WGS) entry which is preliminary data.</text>
</comment>
<evidence type="ECO:0000313" key="7">
    <source>
        <dbReference type="Proteomes" id="UP000317715"/>
    </source>
</evidence>
<feature type="binding site" evidence="4">
    <location>
        <position position="68"/>
    </location>
    <ligand>
        <name>substrate</name>
    </ligand>
</feature>
<dbReference type="EMBL" id="BJMD01000011">
    <property type="protein sequence ID" value="GEB19248.1"/>
    <property type="molecule type" value="Genomic_DNA"/>
</dbReference>
<dbReference type="Proteomes" id="UP000317715">
    <property type="component" value="Unassembled WGS sequence"/>
</dbReference>
<dbReference type="CDD" id="cd03360">
    <property type="entry name" value="LbH_AT_putative"/>
    <property type="match status" value="1"/>
</dbReference>
<feature type="active site" description="Proton acceptor" evidence="3">
    <location>
        <position position="138"/>
    </location>
</feature>
<keyword evidence="2" id="KW-0677">Repeat</keyword>
<dbReference type="Gene3D" id="2.160.10.10">
    <property type="entry name" value="Hexapeptide repeat proteins"/>
    <property type="match status" value="1"/>
</dbReference>
<evidence type="ECO:0000259" key="5">
    <source>
        <dbReference type="Pfam" id="PF17836"/>
    </source>
</evidence>
<evidence type="ECO:0000256" key="1">
    <source>
        <dbReference type="ARBA" id="ARBA00022679"/>
    </source>
</evidence>
<dbReference type="InterPro" id="IPR050179">
    <property type="entry name" value="Trans_hexapeptide_repeat"/>
</dbReference>
<dbReference type="GeneID" id="97301017"/>
<dbReference type="PANTHER" id="PTHR43300:SF7">
    <property type="entry name" value="UDP-N-ACETYLBACILLOSAMINE N-ACETYLTRANSFERASE"/>
    <property type="match status" value="1"/>
</dbReference>
<protein>
    <recommendedName>
        <fullName evidence="5">PglD N-terminal domain-containing protein</fullName>
    </recommendedName>
</protein>
<feature type="domain" description="PglD N-terminal" evidence="5">
    <location>
        <begin position="4"/>
        <end position="80"/>
    </location>
</feature>
<evidence type="ECO:0000313" key="6">
    <source>
        <dbReference type="EMBL" id="GEB19248.1"/>
    </source>
</evidence>
<accession>A0A4Y3NJH8</accession>
<dbReference type="InterPro" id="IPR011004">
    <property type="entry name" value="Trimer_LpxA-like_sf"/>
</dbReference>
<dbReference type="PROSITE" id="PS00101">
    <property type="entry name" value="HEXAPEP_TRANSFERASES"/>
    <property type="match status" value="1"/>
</dbReference>
<gene>
    <name evidence="6" type="ORF">AAU01_20030</name>
</gene>
<reference evidence="6 7" key="1">
    <citation type="submission" date="2019-06" db="EMBL/GenBank/DDBJ databases">
        <title>Whole genome shotgun sequence of Paenarthrobacter aurescens NBRC 12136.</title>
        <authorList>
            <person name="Hosoyama A."/>
            <person name="Uohara A."/>
            <person name="Ohji S."/>
            <person name="Ichikawa N."/>
        </authorList>
    </citation>
    <scope>NUCLEOTIDE SEQUENCE [LARGE SCALE GENOMIC DNA]</scope>
    <source>
        <strain evidence="6 7">NBRC 12136</strain>
    </source>
</reference>
<keyword evidence="7" id="KW-1185">Reference proteome</keyword>
<dbReference type="OrthoDB" id="3697257at2"/>
<evidence type="ECO:0000256" key="2">
    <source>
        <dbReference type="ARBA" id="ARBA00022737"/>
    </source>
</evidence>
<keyword evidence="1" id="KW-0808">Transferase</keyword>
<organism evidence="6 7">
    <name type="scientific">Paenarthrobacter aurescens</name>
    <name type="common">Arthrobacter aurescens</name>
    <dbReference type="NCBI Taxonomy" id="43663"/>
    <lineage>
        <taxon>Bacteria</taxon>
        <taxon>Bacillati</taxon>
        <taxon>Actinomycetota</taxon>
        <taxon>Actinomycetes</taxon>
        <taxon>Micrococcales</taxon>
        <taxon>Micrococcaceae</taxon>
        <taxon>Paenarthrobacter</taxon>
    </lineage>
</organism>
<dbReference type="RefSeq" id="WP_141283490.1">
    <property type="nucleotide sequence ID" value="NZ_BAAAWK010000001.1"/>
</dbReference>
<feature type="site" description="Increases basicity of active site His" evidence="3">
    <location>
        <position position="139"/>
    </location>
</feature>
<dbReference type="GO" id="GO:0016740">
    <property type="term" value="F:transferase activity"/>
    <property type="evidence" value="ECO:0007669"/>
    <property type="project" value="UniProtKB-KW"/>
</dbReference>
<name>A0A4Y3NJH8_PAEAU</name>
<sequence length="220" mass="22834">MSELLLIAASGLAREVLAMVRGSGPFDVVGILDDDEDKLGRVVDGAHVLGPIREAMNYPHALLLICIGSGSGRESVVMRLRALGLAEDRYATAIDPSVYVPEGCVIGRGSIILAHVSMTASVTIGEHVVAMPGVTFTHDDLIGDYATLASGVSLGGNVHVGRAAYLGMNASIRERLRIGAKATIGMGAAVLADVPEDETWAGVPARVIRRGNSPALEGAQ</sequence>
<dbReference type="NCBIfam" id="TIGR03570">
    <property type="entry name" value="NeuD_NnaD"/>
    <property type="match status" value="1"/>
</dbReference>
<proteinExistence type="predicted"/>
<dbReference type="SUPFAM" id="SSF51161">
    <property type="entry name" value="Trimeric LpxA-like enzymes"/>
    <property type="match status" value="1"/>
</dbReference>
<dbReference type="Gene3D" id="3.40.50.20">
    <property type="match status" value="1"/>
</dbReference>
<dbReference type="Pfam" id="PF17836">
    <property type="entry name" value="PglD_N"/>
    <property type="match status" value="1"/>
</dbReference>
<dbReference type="InterPro" id="IPR020019">
    <property type="entry name" value="AcTrfase_PglD-like"/>
</dbReference>
<dbReference type="PANTHER" id="PTHR43300">
    <property type="entry name" value="ACETYLTRANSFERASE"/>
    <property type="match status" value="1"/>
</dbReference>
<evidence type="ECO:0000256" key="4">
    <source>
        <dbReference type="PIRSR" id="PIRSR620019-2"/>
    </source>
</evidence>